<dbReference type="PANTHER" id="PTHR30346:SF30">
    <property type="entry name" value="SMALL NEUTRAL PROTEASE REGULATORY PROTEIN"/>
    <property type="match status" value="1"/>
</dbReference>
<dbReference type="InterPro" id="IPR036388">
    <property type="entry name" value="WH-like_DNA-bd_sf"/>
</dbReference>
<evidence type="ECO:0000313" key="7">
    <source>
        <dbReference type="Proteomes" id="UP001198565"/>
    </source>
</evidence>
<dbReference type="Gene3D" id="3.40.190.10">
    <property type="entry name" value="Periplasmic binding protein-like II"/>
    <property type="match status" value="2"/>
</dbReference>
<dbReference type="PRINTS" id="PR00039">
    <property type="entry name" value="HTHLYSR"/>
</dbReference>
<proteinExistence type="inferred from homology"/>
<dbReference type="Pfam" id="PF00126">
    <property type="entry name" value="HTH_1"/>
    <property type="match status" value="1"/>
</dbReference>
<dbReference type="EMBL" id="JAINVZ010000005">
    <property type="protein sequence ID" value="MBY8885421.1"/>
    <property type="molecule type" value="Genomic_DNA"/>
</dbReference>
<protein>
    <submittedName>
        <fullName evidence="6">LysR family transcriptional regulator</fullName>
    </submittedName>
</protein>
<sequence>MELEIRHLRALCAIADSGSVGRAAATLGYSQQALSGQLRRIEGYFGEPLFERGPSGVEPTRYGLEVVARAREIVAGVDAIPRRPSTQGAVARETLRLACTNSPVLPGMLARARARLPQRALNVSSVYASSQMVELLENGELDAAIGVDYPGQDLRHSGALAHRVVATEPSFLALSAGHRLRRRVDVRLSELADDEWFLTPDDGAGWPGVFYAACAADGFTPAVVHEFLGDQMQLQRMVADGHGVSVVQATIRPIPGVLVKPLSGTPLWCRYLLAWRRDSLSADVVEALYAAATAAYRDLITRSPHYQAWATRGGGVTSASDQS</sequence>
<name>A0ABS7QRN8_9ACTN</name>
<dbReference type="Gene3D" id="1.10.10.10">
    <property type="entry name" value="Winged helix-like DNA-binding domain superfamily/Winged helix DNA-binding domain"/>
    <property type="match status" value="1"/>
</dbReference>
<dbReference type="InterPro" id="IPR000847">
    <property type="entry name" value="LysR_HTH_N"/>
</dbReference>
<evidence type="ECO:0000256" key="1">
    <source>
        <dbReference type="ARBA" id="ARBA00009437"/>
    </source>
</evidence>
<dbReference type="PROSITE" id="PS50931">
    <property type="entry name" value="HTH_LYSR"/>
    <property type="match status" value="1"/>
</dbReference>
<evidence type="ECO:0000256" key="2">
    <source>
        <dbReference type="ARBA" id="ARBA00023015"/>
    </source>
</evidence>
<accession>A0ABS7QRN8</accession>
<comment type="similarity">
    <text evidence="1">Belongs to the LysR transcriptional regulatory family.</text>
</comment>
<dbReference type="CDD" id="cd08414">
    <property type="entry name" value="PBP2_LTTR_aromatics_like"/>
    <property type="match status" value="1"/>
</dbReference>
<dbReference type="InterPro" id="IPR036390">
    <property type="entry name" value="WH_DNA-bd_sf"/>
</dbReference>
<comment type="caution">
    <text evidence="6">The sequence shown here is derived from an EMBL/GenBank/DDBJ whole genome shotgun (WGS) entry which is preliminary data.</text>
</comment>
<dbReference type="InterPro" id="IPR005119">
    <property type="entry name" value="LysR_subst-bd"/>
</dbReference>
<evidence type="ECO:0000313" key="6">
    <source>
        <dbReference type="EMBL" id="MBY8885421.1"/>
    </source>
</evidence>
<keyword evidence="2" id="KW-0805">Transcription regulation</keyword>
<organism evidence="6 7">
    <name type="scientific">Streptantibioticus parmotrematis</name>
    <dbReference type="NCBI Taxonomy" id="2873249"/>
    <lineage>
        <taxon>Bacteria</taxon>
        <taxon>Bacillati</taxon>
        <taxon>Actinomycetota</taxon>
        <taxon>Actinomycetes</taxon>
        <taxon>Kitasatosporales</taxon>
        <taxon>Streptomycetaceae</taxon>
        <taxon>Streptantibioticus</taxon>
    </lineage>
</organism>
<keyword evidence="3" id="KW-0238">DNA-binding</keyword>
<evidence type="ECO:0000259" key="5">
    <source>
        <dbReference type="PROSITE" id="PS50931"/>
    </source>
</evidence>
<dbReference type="RefSeq" id="WP_222976755.1">
    <property type="nucleotide sequence ID" value="NZ_JAINVZ010000005.1"/>
</dbReference>
<dbReference type="Proteomes" id="UP001198565">
    <property type="component" value="Unassembled WGS sequence"/>
</dbReference>
<reference evidence="6 7" key="1">
    <citation type="submission" date="2021-08" db="EMBL/GenBank/DDBJ databases">
        <title>Streptomyces sp. PTM05 isolated from lichen.</title>
        <authorList>
            <person name="Somphong A."/>
            <person name="Phongsopitanun W."/>
            <person name="Tanasupawat S."/>
        </authorList>
    </citation>
    <scope>NUCLEOTIDE SEQUENCE [LARGE SCALE GENOMIC DNA]</scope>
    <source>
        <strain evidence="6 7">Ptm05</strain>
    </source>
</reference>
<dbReference type="Pfam" id="PF03466">
    <property type="entry name" value="LysR_substrate"/>
    <property type="match status" value="1"/>
</dbReference>
<dbReference type="SUPFAM" id="SSF46785">
    <property type="entry name" value="Winged helix' DNA-binding domain"/>
    <property type="match status" value="1"/>
</dbReference>
<dbReference type="SUPFAM" id="SSF53850">
    <property type="entry name" value="Periplasmic binding protein-like II"/>
    <property type="match status" value="1"/>
</dbReference>
<evidence type="ECO:0000256" key="3">
    <source>
        <dbReference type="ARBA" id="ARBA00023125"/>
    </source>
</evidence>
<gene>
    <name evidence="6" type="ORF">K7472_11235</name>
</gene>
<keyword evidence="4" id="KW-0804">Transcription</keyword>
<keyword evidence="7" id="KW-1185">Reference proteome</keyword>
<dbReference type="PANTHER" id="PTHR30346">
    <property type="entry name" value="TRANSCRIPTIONAL DUAL REGULATOR HCAR-RELATED"/>
    <property type="match status" value="1"/>
</dbReference>
<evidence type="ECO:0000256" key="4">
    <source>
        <dbReference type="ARBA" id="ARBA00023163"/>
    </source>
</evidence>
<feature type="domain" description="HTH lysR-type" evidence="5">
    <location>
        <begin position="3"/>
        <end position="60"/>
    </location>
</feature>